<dbReference type="EMBL" id="OBQD01000002">
    <property type="protein sequence ID" value="SOC35783.1"/>
    <property type="molecule type" value="Genomic_DNA"/>
</dbReference>
<proteinExistence type="inferred from homology"/>
<comment type="similarity">
    <text evidence="1">Belongs to the LysR transcriptional regulatory family.</text>
</comment>
<sequence length="310" mass="33800">MRELTLRQIEVIRAVMIAGTIQGAADLLNVSAPGISRLLKHAEGGLGVRLFERKAGIFVPAAEAQTIFEMLNLVYRQMESLNAAVSSLQKGHDFALSIASAPSIANFVAVRVIRTIRQRFPDLRVELNILKIEETLDYLLLEHGEVVIMSSPVDNPAVRNKPLARGRLLAIVPEGHPLAALEKVSVHDLARYPFIGVDPGDPYGSTLAQPFRDAGIDLRHTVRGRFSQTILGLVQQGLGVALVDEFSVGTANIPGIVRRPLQEPAMITPYAIHKRGRQLSSFAEFTIKCFQNELAAATARQIWDPAGPPG</sequence>
<keyword evidence="8" id="KW-1185">Reference proteome</keyword>
<dbReference type="SUPFAM" id="SSF53850">
    <property type="entry name" value="Periplasmic binding protein-like II"/>
    <property type="match status" value="1"/>
</dbReference>
<gene>
    <name evidence="7" type="ORF">SAMN05892877_102119</name>
</gene>
<keyword evidence="5" id="KW-0804">Transcription</keyword>
<dbReference type="Pfam" id="PF00126">
    <property type="entry name" value="HTH_1"/>
    <property type="match status" value="1"/>
</dbReference>
<dbReference type="OrthoDB" id="7260751at2"/>
<dbReference type="RefSeq" id="WP_097136250.1">
    <property type="nucleotide sequence ID" value="NZ_OBQD01000002.1"/>
</dbReference>
<evidence type="ECO:0000256" key="1">
    <source>
        <dbReference type="ARBA" id="ARBA00009437"/>
    </source>
</evidence>
<keyword evidence="2" id="KW-0805">Transcription regulation</keyword>
<evidence type="ECO:0000259" key="6">
    <source>
        <dbReference type="PROSITE" id="PS50931"/>
    </source>
</evidence>
<dbReference type="InterPro" id="IPR000847">
    <property type="entry name" value="LysR_HTH_N"/>
</dbReference>
<feature type="domain" description="HTH lysR-type" evidence="6">
    <location>
        <begin position="4"/>
        <end position="61"/>
    </location>
</feature>
<name>A0A285U251_9HYPH</name>
<dbReference type="InterPro" id="IPR036388">
    <property type="entry name" value="WH-like_DNA-bd_sf"/>
</dbReference>
<protein>
    <submittedName>
        <fullName evidence="7">DNA-binding transcriptional LysR family regulator</fullName>
    </submittedName>
</protein>
<dbReference type="AlphaFoldDB" id="A0A285U251"/>
<evidence type="ECO:0000256" key="2">
    <source>
        <dbReference type="ARBA" id="ARBA00023015"/>
    </source>
</evidence>
<dbReference type="Proteomes" id="UP000219167">
    <property type="component" value="Unassembled WGS sequence"/>
</dbReference>
<dbReference type="PANTHER" id="PTHR30427">
    <property type="entry name" value="TRANSCRIPTIONAL ACTIVATOR PROTEIN LYSR"/>
    <property type="match status" value="1"/>
</dbReference>
<dbReference type="Pfam" id="PF03466">
    <property type="entry name" value="LysR_substrate"/>
    <property type="match status" value="1"/>
</dbReference>
<dbReference type="InterPro" id="IPR005119">
    <property type="entry name" value="LysR_subst-bd"/>
</dbReference>
<dbReference type="GO" id="GO:0003700">
    <property type="term" value="F:DNA-binding transcription factor activity"/>
    <property type="evidence" value="ECO:0007669"/>
    <property type="project" value="InterPro"/>
</dbReference>
<evidence type="ECO:0000256" key="3">
    <source>
        <dbReference type="ARBA" id="ARBA00023125"/>
    </source>
</evidence>
<dbReference type="InterPro" id="IPR036390">
    <property type="entry name" value="WH_DNA-bd_sf"/>
</dbReference>
<evidence type="ECO:0000313" key="7">
    <source>
        <dbReference type="EMBL" id="SOC35783.1"/>
    </source>
</evidence>
<dbReference type="SUPFAM" id="SSF46785">
    <property type="entry name" value="Winged helix' DNA-binding domain"/>
    <property type="match status" value="1"/>
</dbReference>
<dbReference type="PROSITE" id="PS50931">
    <property type="entry name" value="HTH_LYSR"/>
    <property type="match status" value="1"/>
</dbReference>
<evidence type="ECO:0000256" key="4">
    <source>
        <dbReference type="ARBA" id="ARBA00023159"/>
    </source>
</evidence>
<dbReference type="PANTHER" id="PTHR30427:SF1">
    <property type="entry name" value="TRANSCRIPTIONAL ACTIVATOR PROTEIN LYSR"/>
    <property type="match status" value="1"/>
</dbReference>
<organism evidence="7 8">
    <name type="scientific">Rhizobium subbaraonis</name>
    <dbReference type="NCBI Taxonomy" id="908946"/>
    <lineage>
        <taxon>Bacteria</taxon>
        <taxon>Pseudomonadati</taxon>
        <taxon>Pseudomonadota</taxon>
        <taxon>Alphaproteobacteria</taxon>
        <taxon>Hyphomicrobiales</taxon>
        <taxon>Rhizobiaceae</taxon>
        <taxon>Rhizobium/Agrobacterium group</taxon>
        <taxon>Rhizobium</taxon>
    </lineage>
</organism>
<dbReference type="Gene3D" id="1.10.10.10">
    <property type="entry name" value="Winged helix-like DNA-binding domain superfamily/Winged helix DNA-binding domain"/>
    <property type="match status" value="1"/>
</dbReference>
<dbReference type="GO" id="GO:0010628">
    <property type="term" value="P:positive regulation of gene expression"/>
    <property type="evidence" value="ECO:0007669"/>
    <property type="project" value="TreeGrafter"/>
</dbReference>
<keyword evidence="3 7" id="KW-0238">DNA-binding</keyword>
<dbReference type="Gene3D" id="3.40.190.10">
    <property type="entry name" value="Periplasmic binding protein-like II"/>
    <property type="match status" value="2"/>
</dbReference>
<accession>A0A285U251</accession>
<evidence type="ECO:0000313" key="8">
    <source>
        <dbReference type="Proteomes" id="UP000219167"/>
    </source>
</evidence>
<keyword evidence="4" id="KW-0010">Activator</keyword>
<dbReference type="GO" id="GO:0043565">
    <property type="term" value="F:sequence-specific DNA binding"/>
    <property type="evidence" value="ECO:0007669"/>
    <property type="project" value="TreeGrafter"/>
</dbReference>
<evidence type="ECO:0000256" key="5">
    <source>
        <dbReference type="ARBA" id="ARBA00023163"/>
    </source>
</evidence>
<reference evidence="7 8" key="1">
    <citation type="submission" date="2017-08" db="EMBL/GenBank/DDBJ databases">
        <authorList>
            <person name="de Groot N.N."/>
        </authorList>
    </citation>
    <scope>NUCLEOTIDE SEQUENCE [LARGE SCALE GENOMIC DNA]</scope>
    <source>
        <strain evidence="7 8">JC85</strain>
    </source>
</reference>